<keyword evidence="1" id="KW-0732">Signal</keyword>
<dbReference type="EMBL" id="JAZGZR010000018">
    <property type="protein sequence ID" value="MFK7049894.1"/>
    <property type="molecule type" value="Genomic_DNA"/>
</dbReference>
<organism evidence="2 3">
    <name type="scientific">Flavobacterium davisii</name>
    <dbReference type="NCBI Taxonomy" id="2906077"/>
    <lineage>
        <taxon>Bacteria</taxon>
        <taxon>Pseudomonadati</taxon>
        <taxon>Bacteroidota</taxon>
        <taxon>Flavobacteriia</taxon>
        <taxon>Flavobacteriales</taxon>
        <taxon>Flavobacteriaceae</taxon>
        <taxon>Flavobacterium</taxon>
    </lineage>
</organism>
<accession>A0ABW8PPP0</accession>
<dbReference type="RefSeq" id="WP_405322656.1">
    <property type="nucleotide sequence ID" value="NZ_JAZGZR010000018.1"/>
</dbReference>
<dbReference type="Proteomes" id="UP001621813">
    <property type="component" value="Unassembled WGS sequence"/>
</dbReference>
<evidence type="ECO:0000313" key="2">
    <source>
        <dbReference type="EMBL" id="MFK7049894.1"/>
    </source>
</evidence>
<keyword evidence="3" id="KW-1185">Reference proteome</keyword>
<evidence type="ECO:0000256" key="1">
    <source>
        <dbReference type="SAM" id="SignalP"/>
    </source>
</evidence>
<protein>
    <submittedName>
        <fullName evidence="2">Uncharacterized protein</fullName>
    </submittedName>
</protein>
<feature type="signal peptide" evidence="1">
    <location>
        <begin position="1"/>
        <end position="19"/>
    </location>
</feature>
<name>A0ABW8PPP0_9FLAO</name>
<sequence length="258" mass="30026">MKKGFYYLLLVFFASLGNAQEYPGDAIELLVGKQLKILPSESDYIKKEGYSNFHKSTDFSFNTSVKAKYNDYVNKVFTLKSVTPIKKRGNLGKTFALELVDGKKTYYYSYETWTKMFWIFEVVGGFEYPVNYWCKDIEKREDKFTSKTSYISPTEKHVYFLEEDGQVYISLKAHGNIPKVGAKGVIILLEDGKIEKPNADITVSYNHSYDYTAFIKLTKEDILLLQSKKITAYRLYIFDFELENGDLYKEYLKCLIKV</sequence>
<evidence type="ECO:0000313" key="3">
    <source>
        <dbReference type="Proteomes" id="UP001621813"/>
    </source>
</evidence>
<feature type="chain" id="PRO_5045656431" evidence="1">
    <location>
        <begin position="20"/>
        <end position="258"/>
    </location>
</feature>
<proteinExistence type="predicted"/>
<reference evidence="2 3" key="1">
    <citation type="submission" date="2024-02" db="EMBL/GenBank/DDBJ databases">
        <title>Comparative Genomic Analysis of Flavobacterium Species Causing Columnaris Disease of Freshwater Fish in Thailand: Insights into Virulence and Resistance Mechanisms.</title>
        <authorList>
            <person name="Nguyen D."/>
            <person name="Chokmangmeepisarn P."/>
            <person name="Khianchaikhan K."/>
            <person name="Morishita M."/>
            <person name="Bunnoy A."/>
            <person name="Rodkhum C."/>
        </authorList>
    </citation>
    <scope>NUCLEOTIDE SEQUENCE [LARGE SCALE GENOMIC DNA]</scope>
    <source>
        <strain evidence="2 3">KCRT2007</strain>
    </source>
</reference>
<gene>
    <name evidence="2" type="ORF">V3Q77_08330</name>
</gene>
<comment type="caution">
    <text evidence="2">The sequence shown here is derived from an EMBL/GenBank/DDBJ whole genome shotgun (WGS) entry which is preliminary data.</text>
</comment>